<dbReference type="CDD" id="cd00037">
    <property type="entry name" value="CLECT"/>
    <property type="match status" value="1"/>
</dbReference>
<reference evidence="2 3" key="1">
    <citation type="journal article" date="2017" name="Mol. Biol. Evol.">
        <title>The 4-celled Tetrabaena socialis nuclear genome reveals the essential components for genetic control of cell number at the origin of multicellularity in the volvocine lineage.</title>
        <authorList>
            <person name="Featherston J."/>
            <person name="Arakaki Y."/>
            <person name="Hanschen E.R."/>
            <person name="Ferris P.J."/>
            <person name="Michod R.E."/>
            <person name="Olson B.J.S.C."/>
            <person name="Nozaki H."/>
            <person name="Durand P.M."/>
        </authorList>
    </citation>
    <scope>NUCLEOTIDE SEQUENCE [LARGE SCALE GENOMIC DNA]</scope>
    <source>
        <strain evidence="2 3">NIES-571</strain>
    </source>
</reference>
<organism evidence="2 3">
    <name type="scientific">Tetrabaena socialis</name>
    <dbReference type="NCBI Taxonomy" id="47790"/>
    <lineage>
        <taxon>Eukaryota</taxon>
        <taxon>Viridiplantae</taxon>
        <taxon>Chlorophyta</taxon>
        <taxon>core chlorophytes</taxon>
        <taxon>Chlorophyceae</taxon>
        <taxon>CS clade</taxon>
        <taxon>Chlamydomonadales</taxon>
        <taxon>Tetrabaenaceae</taxon>
        <taxon>Tetrabaena</taxon>
    </lineage>
</organism>
<gene>
    <name evidence="2" type="ORF">TSOC_006038</name>
</gene>
<protein>
    <recommendedName>
        <fullName evidence="1">C-type lectin domain-containing protein</fullName>
    </recommendedName>
</protein>
<evidence type="ECO:0000313" key="3">
    <source>
        <dbReference type="Proteomes" id="UP000236333"/>
    </source>
</evidence>
<sequence>MPFGPARSAGSGFGATTVLAAQAATPCTSDAPGGGDGGLGGLGWPGLPLGRSTVLELRTQWWAAQREPAGLVPLRHIAAVRSHVRGRHAQRVRVRPSRRDGSSGPIASVISGGVRYDVWAARATFPEAEAACASGGGHLLSLLSAEEAALVEGVVRTGGLVGSVGDGSVLDLWMGLRLRLGVSYWTDGSELLYLPPDNPPVVDGACYSLSCAAAGGCAWVPAPEGLGCTTSVRNGYVCKTDA</sequence>
<evidence type="ECO:0000313" key="2">
    <source>
        <dbReference type="EMBL" id="PNH07495.1"/>
    </source>
</evidence>
<proteinExistence type="predicted"/>
<name>A0A2J8A4R5_9CHLO</name>
<feature type="domain" description="C-type lectin" evidence="1">
    <location>
        <begin position="111"/>
        <end position="219"/>
    </location>
</feature>
<keyword evidence="3" id="KW-1185">Reference proteome</keyword>
<dbReference type="InterPro" id="IPR001304">
    <property type="entry name" value="C-type_lectin-like"/>
</dbReference>
<dbReference type="SUPFAM" id="SSF56436">
    <property type="entry name" value="C-type lectin-like"/>
    <property type="match status" value="1"/>
</dbReference>
<dbReference type="EMBL" id="PGGS01000177">
    <property type="protein sequence ID" value="PNH07495.1"/>
    <property type="molecule type" value="Genomic_DNA"/>
</dbReference>
<comment type="caution">
    <text evidence="2">The sequence shown here is derived from an EMBL/GenBank/DDBJ whole genome shotgun (WGS) entry which is preliminary data.</text>
</comment>
<accession>A0A2J8A4R5</accession>
<dbReference type="InterPro" id="IPR016186">
    <property type="entry name" value="C-type_lectin-like/link_sf"/>
</dbReference>
<dbReference type="PROSITE" id="PS50041">
    <property type="entry name" value="C_TYPE_LECTIN_2"/>
    <property type="match status" value="1"/>
</dbReference>
<dbReference type="InterPro" id="IPR016187">
    <property type="entry name" value="CTDL_fold"/>
</dbReference>
<dbReference type="Proteomes" id="UP000236333">
    <property type="component" value="Unassembled WGS sequence"/>
</dbReference>
<dbReference type="AlphaFoldDB" id="A0A2J8A4R5"/>
<evidence type="ECO:0000259" key="1">
    <source>
        <dbReference type="PROSITE" id="PS50041"/>
    </source>
</evidence>
<dbReference type="SMART" id="SM00034">
    <property type="entry name" value="CLECT"/>
    <property type="match status" value="1"/>
</dbReference>
<dbReference type="Gene3D" id="3.10.100.10">
    <property type="entry name" value="Mannose-Binding Protein A, subunit A"/>
    <property type="match status" value="1"/>
</dbReference>
<dbReference type="Pfam" id="PF00059">
    <property type="entry name" value="Lectin_C"/>
    <property type="match status" value="1"/>
</dbReference>